<dbReference type="InterPro" id="IPR008844">
    <property type="entry name" value="Spore_GerAC-like"/>
</dbReference>
<feature type="region of interest" description="Disordered" evidence="1">
    <location>
        <begin position="67"/>
        <end position="86"/>
    </location>
</feature>
<dbReference type="PROSITE" id="PS51257">
    <property type="entry name" value="PROKAR_LIPOPROTEIN"/>
    <property type="match status" value="1"/>
</dbReference>
<dbReference type="AlphaFoldDB" id="A0A4R8LCJ1"/>
<dbReference type="PANTHER" id="PTHR35789:SF1">
    <property type="entry name" value="SPORE GERMINATION PROTEIN B3"/>
    <property type="match status" value="1"/>
</dbReference>
<organism evidence="4 5">
    <name type="scientific">Alicyclobacillus sacchari</name>
    <dbReference type="NCBI Taxonomy" id="392010"/>
    <lineage>
        <taxon>Bacteria</taxon>
        <taxon>Bacillati</taxon>
        <taxon>Bacillota</taxon>
        <taxon>Bacilli</taxon>
        <taxon>Bacillales</taxon>
        <taxon>Alicyclobacillaceae</taxon>
        <taxon>Alicyclobacillus</taxon>
    </lineage>
</organism>
<feature type="signal peptide" evidence="2">
    <location>
        <begin position="1"/>
        <end position="32"/>
    </location>
</feature>
<dbReference type="PANTHER" id="PTHR35789">
    <property type="entry name" value="SPORE GERMINATION PROTEIN B3"/>
    <property type="match status" value="1"/>
</dbReference>
<dbReference type="GO" id="GO:0009847">
    <property type="term" value="P:spore germination"/>
    <property type="evidence" value="ECO:0007669"/>
    <property type="project" value="InterPro"/>
</dbReference>
<protein>
    <submittedName>
        <fullName evidence="4">Ger(X)C family germination protein</fullName>
    </submittedName>
</protein>
<dbReference type="InterPro" id="IPR057336">
    <property type="entry name" value="GerAC_N"/>
</dbReference>
<accession>A0A4R8LCJ1</accession>
<feature type="chain" id="PRO_5038809145" evidence="2">
    <location>
        <begin position="33"/>
        <end position="401"/>
    </location>
</feature>
<dbReference type="RefSeq" id="WP_243835200.1">
    <property type="nucleotide sequence ID" value="NZ_BSUS01000003.1"/>
</dbReference>
<evidence type="ECO:0000259" key="3">
    <source>
        <dbReference type="Pfam" id="PF25198"/>
    </source>
</evidence>
<evidence type="ECO:0000313" key="5">
    <source>
        <dbReference type="Proteomes" id="UP000294581"/>
    </source>
</evidence>
<sequence length="401" mass="44429">MKSRMRGDRRYKLRERLKFSTVLLLVAGMVTACDYNDVDHLYISTGIGIDLVGNGIRISVDVINPEAAQSGQSDSGGSGNQGPDRVVSAEGKTFEMAFSQIQSQLSHSLYLPHTAVVVFSQAAIQSDLNNIVDALERNRQLRRSQLWVMTQGNAEDILTTRGAVNQPTALVIRDLVDEASRRYACLASDELHVVKRLLTPSSATTVVEVDLTRKGNPTVTGMGFISRKGNVYRVPQNQILNIAWLLGRTFDVRELVVLPSLANQPSFPVTVHWIRTTTRLKLIRATPTPVIQVIWRGTGEIERWAVPTTMNSKVFNHLERAIQHDLENRLGQAWNLSKSSGIDSYGIQTLVGEVVSKDKLASLQLHDTWKQATLVFDVRPQILHGELASQTPFVSNSGNPD</sequence>
<reference evidence="4 5" key="1">
    <citation type="submission" date="2019-03" db="EMBL/GenBank/DDBJ databases">
        <title>Genomic Encyclopedia of Type Strains, Phase IV (KMG-IV): sequencing the most valuable type-strain genomes for metagenomic binning, comparative biology and taxonomic classification.</title>
        <authorList>
            <person name="Goeker M."/>
        </authorList>
    </citation>
    <scope>NUCLEOTIDE SEQUENCE [LARGE SCALE GENOMIC DNA]</scope>
    <source>
        <strain evidence="4 5">DSM 17974</strain>
    </source>
</reference>
<name>A0A4R8LCJ1_9BACL</name>
<proteinExistence type="predicted"/>
<evidence type="ECO:0000256" key="2">
    <source>
        <dbReference type="SAM" id="SignalP"/>
    </source>
</evidence>
<evidence type="ECO:0000313" key="4">
    <source>
        <dbReference type="EMBL" id="TDY40235.1"/>
    </source>
</evidence>
<dbReference type="Pfam" id="PF25198">
    <property type="entry name" value="Spore_GerAC_N"/>
    <property type="match status" value="1"/>
</dbReference>
<keyword evidence="2" id="KW-0732">Signal</keyword>
<gene>
    <name evidence="4" type="ORF">C7445_1236</name>
</gene>
<dbReference type="GO" id="GO:0016020">
    <property type="term" value="C:membrane"/>
    <property type="evidence" value="ECO:0007669"/>
    <property type="project" value="InterPro"/>
</dbReference>
<evidence type="ECO:0000256" key="1">
    <source>
        <dbReference type="SAM" id="MobiDB-lite"/>
    </source>
</evidence>
<dbReference type="Proteomes" id="UP000294581">
    <property type="component" value="Unassembled WGS sequence"/>
</dbReference>
<feature type="domain" description="Spore germination protein N-terminal" evidence="3">
    <location>
        <begin position="34"/>
        <end position="188"/>
    </location>
</feature>
<dbReference type="EMBL" id="SORF01000023">
    <property type="protein sequence ID" value="TDY40235.1"/>
    <property type="molecule type" value="Genomic_DNA"/>
</dbReference>
<keyword evidence="5" id="KW-1185">Reference proteome</keyword>
<comment type="caution">
    <text evidence="4">The sequence shown here is derived from an EMBL/GenBank/DDBJ whole genome shotgun (WGS) entry which is preliminary data.</text>
</comment>